<keyword evidence="2" id="KW-1185">Reference proteome</keyword>
<gene>
    <name evidence="1" type="ORF">J2S06_000509</name>
</gene>
<dbReference type="InterPro" id="IPR050072">
    <property type="entry name" value="Peptidase_M20A"/>
</dbReference>
<dbReference type="InterPro" id="IPR012166">
    <property type="entry name" value="Uncharacterised_RocB"/>
</dbReference>
<dbReference type="Pfam" id="PF01546">
    <property type="entry name" value="Peptidase_M20"/>
    <property type="match status" value="1"/>
</dbReference>
<dbReference type="Gene3D" id="3.40.630.10">
    <property type="entry name" value="Zn peptidases"/>
    <property type="match status" value="1"/>
</dbReference>
<organism evidence="1 2">
    <name type="scientific">Aeribacillus alveayuensis</name>
    <dbReference type="NCBI Taxonomy" id="279215"/>
    <lineage>
        <taxon>Bacteria</taxon>
        <taxon>Bacillati</taxon>
        <taxon>Bacillota</taxon>
        <taxon>Bacilli</taxon>
        <taxon>Bacillales</taxon>
        <taxon>Bacillaceae</taxon>
        <taxon>Aeribacillus</taxon>
    </lineage>
</organism>
<protein>
    <submittedName>
        <fullName evidence="1">Arginine utilization protein RocB</fullName>
    </submittedName>
</protein>
<dbReference type="RefSeq" id="WP_419151192.1">
    <property type="nucleotide sequence ID" value="NZ_JAUSTR010000001.1"/>
</dbReference>
<dbReference type="PANTHER" id="PTHR43808">
    <property type="entry name" value="ACETYLORNITHINE DEACETYLASE"/>
    <property type="match status" value="1"/>
</dbReference>
<name>A0ABT9VKE1_9BACI</name>
<proteinExistence type="predicted"/>
<reference evidence="1 2" key="1">
    <citation type="submission" date="2023-07" db="EMBL/GenBank/DDBJ databases">
        <title>Genomic Encyclopedia of Type Strains, Phase IV (KMG-IV): sequencing the most valuable type-strain genomes for metagenomic binning, comparative biology and taxonomic classification.</title>
        <authorList>
            <person name="Goeker M."/>
        </authorList>
    </citation>
    <scope>NUCLEOTIDE SEQUENCE [LARGE SCALE GENOMIC DNA]</scope>
    <source>
        <strain evidence="1 2">DSM 19092</strain>
    </source>
</reference>
<dbReference type="PANTHER" id="PTHR43808:SF27">
    <property type="entry name" value="PROTEIN ROCB"/>
    <property type="match status" value="1"/>
</dbReference>
<sequence>MKWQTDEQLKELLCSLVEHASITGTKGEVTFAERLFYLLKGFPYFEKNLDHLQLHSLRDGRHLLTAFVQKEPLKDTVVLLSHFDVVDIKDYGHLEHLAFRPRELTHELHNLYERIPTNVRADLQSGEWLFGRGVMDMKAGLTVHLSMLERAMNGQFPGNLLLLTVPDEEANSEGMLSAISVIKDLQKKYQLNIKACVNSEPVFSKYPNDDHYYIYTGSIGKVLAGFFCKGIETHVGEPFSGLNANFMISELNRFIELNEQFCEFFESDEVTPPPTNLMQKDLKEEYSVQIPHESVSMFNLFVMNRSFQKLHQMLWETAKRAARQIEDTYSKREKEFQKHVPFSSRKRNVKVFTYQQLLEKAIELYGEAEVGRRIDYLQSNRGVLGDRDFSTKLVADLASLCHEEAPMIVLFYSPPFYPAVSSKNDPLIEKTVTNLKIYAQQKHNVDITRQHYFPGLSDLSFLKLNEDPKTLHLLTSNMPLYGKGYYMPIQEMMELNIPVLNVGPFGKDAHKWTERLHLPLSFSVFPDLLSYTIQSLLKEGA</sequence>
<dbReference type="EMBL" id="JAUSTR010000001">
    <property type="protein sequence ID" value="MDQ0161439.1"/>
    <property type="molecule type" value="Genomic_DNA"/>
</dbReference>
<comment type="caution">
    <text evidence="1">The sequence shown here is derived from an EMBL/GenBank/DDBJ whole genome shotgun (WGS) entry which is preliminary data.</text>
</comment>
<dbReference type="Proteomes" id="UP001225646">
    <property type="component" value="Unassembled WGS sequence"/>
</dbReference>
<dbReference type="SUPFAM" id="SSF53187">
    <property type="entry name" value="Zn-dependent exopeptidases"/>
    <property type="match status" value="1"/>
</dbReference>
<dbReference type="PIRSF" id="PIRSF010386">
    <property type="entry name" value="RocB"/>
    <property type="match status" value="1"/>
</dbReference>
<accession>A0ABT9VKE1</accession>
<evidence type="ECO:0000313" key="2">
    <source>
        <dbReference type="Proteomes" id="UP001225646"/>
    </source>
</evidence>
<evidence type="ECO:0000313" key="1">
    <source>
        <dbReference type="EMBL" id="MDQ0161439.1"/>
    </source>
</evidence>
<dbReference type="InterPro" id="IPR002933">
    <property type="entry name" value="Peptidase_M20"/>
</dbReference>